<organism evidence="1">
    <name type="scientific">Capitella teleta</name>
    <name type="common">Polychaete worm</name>
    <dbReference type="NCBI Taxonomy" id="283909"/>
    <lineage>
        <taxon>Eukaryota</taxon>
        <taxon>Metazoa</taxon>
        <taxon>Spiralia</taxon>
        <taxon>Lophotrochozoa</taxon>
        <taxon>Annelida</taxon>
        <taxon>Polychaeta</taxon>
        <taxon>Sedentaria</taxon>
        <taxon>Scolecida</taxon>
        <taxon>Capitellidae</taxon>
        <taxon>Capitella</taxon>
    </lineage>
</organism>
<proteinExistence type="predicted"/>
<dbReference type="Proteomes" id="UP000014760">
    <property type="component" value="Unassembled WGS sequence"/>
</dbReference>
<evidence type="ECO:0000313" key="2">
    <source>
        <dbReference type="EnsemblMetazoa" id="CapteP188919"/>
    </source>
</evidence>
<protein>
    <submittedName>
        <fullName evidence="1 2">Uncharacterized protein</fullName>
    </submittedName>
</protein>
<keyword evidence="3" id="KW-1185">Reference proteome</keyword>
<name>R7U1P7_CAPTE</name>
<gene>
    <name evidence="1" type="ORF">CAPTEDRAFT_188919</name>
</gene>
<sequence length="390" mass="44000">LVYALRLEEGIDSRCLVTATDIISSNCHHNALNRPSVRIIVIARVAEQFLHYATAWGARPNCECTCLHYSYQSGASYHLYQLVYALRLEEGIDSRCLVTATNIISSNCHHNALNRPSVRIIVIARVAEQFLHYATAWGARPNCECACLHYSYQSGASYHLYQLVYALRLEEDIDSRCLVTATNIISSNCHHNALNRPSVRIIVIARVSEQFLHYATAWGARPNCECACLHYSYQSGASYHLYQLVYALRLEEGIDSRCLVTATDIISSNCHHNALNRPSVRIIVIARVAEQFLHYATAWGARPNCECACLHYSYQSGASYHLYQLVYALRLEEGIDSRCLVTATNIISSNCHHNALNRPSVRIIVIARVAEQFLHYATAWGAIYFQDSYC</sequence>
<dbReference type="AlphaFoldDB" id="R7U1P7"/>
<evidence type="ECO:0000313" key="3">
    <source>
        <dbReference type="Proteomes" id="UP000014760"/>
    </source>
</evidence>
<evidence type="ECO:0000313" key="1">
    <source>
        <dbReference type="EMBL" id="ELT99787.1"/>
    </source>
</evidence>
<reference evidence="1 3" key="2">
    <citation type="journal article" date="2013" name="Nature">
        <title>Insights into bilaterian evolution from three spiralian genomes.</title>
        <authorList>
            <person name="Simakov O."/>
            <person name="Marletaz F."/>
            <person name="Cho S.J."/>
            <person name="Edsinger-Gonzales E."/>
            <person name="Havlak P."/>
            <person name="Hellsten U."/>
            <person name="Kuo D.H."/>
            <person name="Larsson T."/>
            <person name="Lv J."/>
            <person name="Arendt D."/>
            <person name="Savage R."/>
            <person name="Osoegawa K."/>
            <person name="de Jong P."/>
            <person name="Grimwood J."/>
            <person name="Chapman J.A."/>
            <person name="Shapiro H."/>
            <person name="Aerts A."/>
            <person name="Otillar R.P."/>
            <person name="Terry A.Y."/>
            <person name="Boore J.L."/>
            <person name="Grigoriev I.V."/>
            <person name="Lindberg D.R."/>
            <person name="Seaver E.C."/>
            <person name="Weisblat D.A."/>
            <person name="Putnam N.H."/>
            <person name="Rokhsar D.S."/>
        </authorList>
    </citation>
    <scope>NUCLEOTIDE SEQUENCE</scope>
    <source>
        <strain evidence="1 3">I ESC-2004</strain>
    </source>
</reference>
<reference evidence="2" key="3">
    <citation type="submission" date="2015-06" db="UniProtKB">
        <authorList>
            <consortium name="EnsemblMetazoa"/>
        </authorList>
    </citation>
    <scope>IDENTIFICATION</scope>
</reference>
<dbReference type="HOGENOM" id="CLU_708984_0_0_1"/>
<feature type="non-terminal residue" evidence="1">
    <location>
        <position position="1"/>
    </location>
</feature>
<dbReference type="EMBL" id="KB306461">
    <property type="protein sequence ID" value="ELT99787.1"/>
    <property type="molecule type" value="Genomic_DNA"/>
</dbReference>
<dbReference type="EMBL" id="AMQN01026361">
    <property type="status" value="NOT_ANNOTATED_CDS"/>
    <property type="molecule type" value="Genomic_DNA"/>
</dbReference>
<dbReference type="EnsemblMetazoa" id="CapteT188919">
    <property type="protein sequence ID" value="CapteP188919"/>
    <property type="gene ID" value="CapteG188919"/>
</dbReference>
<reference evidence="3" key="1">
    <citation type="submission" date="2012-12" db="EMBL/GenBank/DDBJ databases">
        <authorList>
            <person name="Hellsten U."/>
            <person name="Grimwood J."/>
            <person name="Chapman J.A."/>
            <person name="Shapiro H."/>
            <person name="Aerts A."/>
            <person name="Otillar R.P."/>
            <person name="Terry A.Y."/>
            <person name="Boore J.L."/>
            <person name="Simakov O."/>
            <person name="Marletaz F."/>
            <person name="Cho S.-J."/>
            <person name="Edsinger-Gonzales E."/>
            <person name="Havlak P."/>
            <person name="Kuo D.-H."/>
            <person name="Larsson T."/>
            <person name="Lv J."/>
            <person name="Arendt D."/>
            <person name="Savage R."/>
            <person name="Osoegawa K."/>
            <person name="de Jong P."/>
            <person name="Lindberg D.R."/>
            <person name="Seaver E.C."/>
            <person name="Weisblat D.A."/>
            <person name="Putnam N.H."/>
            <person name="Grigoriev I.V."/>
            <person name="Rokhsar D.S."/>
        </authorList>
    </citation>
    <scope>NUCLEOTIDE SEQUENCE</scope>
    <source>
        <strain evidence="3">I ESC-2004</strain>
    </source>
</reference>
<accession>R7U1P7</accession>